<feature type="chain" id="PRO_5035866926" evidence="4">
    <location>
        <begin position="25"/>
        <end position="109"/>
    </location>
</feature>
<proteinExistence type="inferred from homology"/>
<dbReference type="InterPro" id="IPR029063">
    <property type="entry name" value="SAM-dependent_MTases_sf"/>
</dbReference>
<dbReference type="Proteomes" id="UP000822688">
    <property type="component" value="Chromosome 4"/>
</dbReference>
<keyword evidence="6" id="KW-1185">Reference proteome</keyword>
<evidence type="ECO:0000256" key="2">
    <source>
        <dbReference type="ARBA" id="ARBA00022603"/>
    </source>
</evidence>
<keyword evidence="4" id="KW-0732">Signal</keyword>
<protein>
    <submittedName>
        <fullName evidence="5">Uncharacterized protein</fullName>
    </submittedName>
</protein>
<feature type="signal peptide" evidence="4">
    <location>
        <begin position="1"/>
        <end position="24"/>
    </location>
</feature>
<organism evidence="5 6">
    <name type="scientific">Ceratodon purpureus</name>
    <name type="common">Fire moss</name>
    <name type="synonym">Dicranum purpureum</name>
    <dbReference type="NCBI Taxonomy" id="3225"/>
    <lineage>
        <taxon>Eukaryota</taxon>
        <taxon>Viridiplantae</taxon>
        <taxon>Streptophyta</taxon>
        <taxon>Embryophyta</taxon>
        <taxon>Bryophyta</taxon>
        <taxon>Bryophytina</taxon>
        <taxon>Bryopsida</taxon>
        <taxon>Dicranidae</taxon>
        <taxon>Pseudoditrichales</taxon>
        <taxon>Ditrichaceae</taxon>
        <taxon>Ceratodon</taxon>
    </lineage>
</organism>
<dbReference type="InterPro" id="IPR051419">
    <property type="entry name" value="Lys/N-term_MeTrsfase_sf"/>
</dbReference>
<keyword evidence="3" id="KW-0808">Transferase</keyword>
<accession>A0A8T0IF12</accession>
<dbReference type="SUPFAM" id="SSF53335">
    <property type="entry name" value="S-adenosyl-L-methionine-dependent methyltransferases"/>
    <property type="match status" value="1"/>
</dbReference>
<name>A0A8T0IF12_CERPU</name>
<dbReference type="GO" id="GO:0032259">
    <property type="term" value="P:methylation"/>
    <property type="evidence" value="ECO:0007669"/>
    <property type="project" value="UniProtKB-KW"/>
</dbReference>
<reference evidence="5" key="1">
    <citation type="submission" date="2020-06" db="EMBL/GenBank/DDBJ databases">
        <title>WGS assembly of Ceratodon purpureus strain R40.</title>
        <authorList>
            <person name="Carey S.B."/>
            <person name="Jenkins J."/>
            <person name="Shu S."/>
            <person name="Lovell J.T."/>
            <person name="Sreedasyam A."/>
            <person name="Maumus F."/>
            <person name="Tiley G.P."/>
            <person name="Fernandez-Pozo N."/>
            <person name="Barry K."/>
            <person name="Chen C."/>
            <person name="Wang M."/>
            <person name="Lipzen A."/>
            <person name="Daum C."/>
            <person name="Saski C.A."/>
            <person name="Payton A.C."/>
            <person name="Mcbreen J.C."/>
            <person name="Conrad R.E."/>
            <person name="Kollar L.M."/>
            <person name="Olsson S."/>
            <person name="Huttunen S."/>
            <person name="Landis J.B."/>
            <person name="Wickett N.J."/>
            <person name="Johnson M.G."/>
            <person name="Rensing S.A."/>
            <person name="Grimwood J."/>
            <person name="Schmutz J."/>
            <person name="Mcdaniel S.F."/>
        </authorList>
    </citation>
    <scope>NUCLEOTIDE SEQUENCE</scope>
    <source>
        <strain evidence="5">R40</strain>
    </source>
</reference>
<evidence type="ECO:0000313" key="5">
    <source>
        <dbReference type="EMBL" id="KAG0581481.1"/>
    </source>
</evidence>
<sequence length="109" mass="12806">MSSLKLFISYFFLCSIYTIRAVLSEDMAKDGYKTIMNIDISDVLIRVMTSKYKDMKQLQYKKMDVRYMKEFKDKSYACVLDKGMFDNLIVRTSLANVILALEETIHVQF</sequence>
<evidence type="ECO:0000256" key="4">
    <source>
        <dbReference type="SAM" id="SignalP"/>
    </source>
</evidence>
<dbReference type="Gene3D" id="3.40.50.150">
    <property type="entry name" value="Vaccinia Virus protein VP39"/>
    <property type="match status" value="1"/>
</dbReference>
<dbReference type="GO" id="GO:0008168">
    <property type="term" value="F:methyltransferase activity"/>
    <property type="evidence" value="ECO:0007669"/>
    <property type="project" value="UniProtKB-KW"/>
</dbReference>
<dbReference type="EMBL" id="CM026424">
    <property type="protein sequence ID" value="KAG0581481.1"/>
    <property type="molecule type" value="Genomic_DNA"/>
</dbReference>
<evidence type="ECO:0000256" key="1">
    <source>
        <dbReference type="ARBA" id="ARBA00008361"/>
    </source>
</evidence>
<dbReference type="AlphaFoldDB" id="A0A8T0IF12"/>
<dbReference type="PANTHER" id="PTHR12176:SF79">
    <property type="entry name" value="METHYLTRANSFERASE TYPE 11 DOMAIN-CONTAINING PROTEIN"/>
    <property type="match status" value="1"/>
</dbReference>
<keyword evidence="2" id="KW-0489">Methyltransferase</keyword>
<evidence type="ECO:0000313" key="6">
    <source>
        <dbReference type="Proteomes" id="UP000822688"/>
    </source>
</evidence>
<evidence type="ECO:0000256" key="3">
    <source>
        <dbReference type="ARBA" id="ARBA00022679"/>
    </source>
</evidence>
<comment type="similarity">
    <text evidence="1">Belongs to the methyltransferase superfamily.</text>
</comment>
<gene>
    <name evidence="5" type="ORF">KC19_4G255600</name>
</gene>
<comment type="caution">
    <text evidence="5">The sequence shown here is derived from an EMBL/GenBank/DDBJ whole genome shotgun (WGS) entry which is preliminary data.</text>
</comment>
<dbReference type="PANTHER" id="PTHR12176">
    <property type="entry name" value="SAM-DEPENDENT METHYLTRANSFERASE SUPERFAMILY PROTEIN"/>
    <property type="match status" value="1"/>
</dbReference>